<feature type="transmembrane region" description="Helical" evidence="8">
    <location>
        <begin position="205"/>
        <end position="224"/>
    </location>
</feature>
<evidence type="ECO:0000256" key="4">
    <source>
        <dbReference type="ARBA" id="ARBA00022692"/>
    </source>
</evidence>
<feature type="transmembrane region" description="Helical" evidence="8">
    <location>
        <begin position="292"/>
        <end position="311"/>
    </location>
</feature>
<keyword evidence="4 8" id="KW-0812">Transmembrane</keyword>
<feature type="transmembrane region" description="Helical" evidence="8">
    <location>
        <begin position="105"/>
        <end position="127"/>
    </location>
</feature>
<comment type="similarity">
    <text evidence="2 8">Belongs to the ammonia transporter channel (TC 1.A.11.2) family.</text>
</comment>
<dbReference type="Proteomes" id="UP001304300">
    <property type="component" value="Chromosome"/>
</dbReference>
<sequence length="382" mass="40201">MTLPGLALFYGGLVRSQNVLSVLMHCFTIACVASVLWIVVLYTMAFSDGNAWLGNFEHLGLKGIVSGDLTGDFPETVFIMFQMTFAIITPGLIVGAFVERMKFSAIILFTILWLVVVYAPVTHWVWGGGWLFEMGVLDLAGGIVVHATAGISALILAAMLGPRSDFPKKLHIPHSPGMVMIGASMLWVGWFGFNAGSQLAANESAGMTMLVTHISAAVASLTWMAIEWIKNGKPGLVGIVTGMVAGLATITPASGNVGPLGALIIGFLAGLVCYFACGIVKNKLRIDDTLDVFAVHGVGGIMGTILVAVLGVEMFGGTGVESIGGQLKTQFIALGAVIGWSAIATVIIVFICKATTGLRVSQEAENTGLDQTEHGETAYNFE</sequence>
<feature type="transmembrane region" description="Helical" evidence="8">
    <location>
        <begin position="20"/>
        <end position="45"/>
    </location>
</feature>
<keyword evidence="3 8" id="KW-0813">Transport</keyword>
<keyword evidence="7 8" id="KW-0924">Ammonia transport</keyword>
<feature type="transmembrane region" description="Helical" evidence="8">
    <location>
        <begin position="236"/>
        <end position="254"/>
    </location>
</feature>
<reference evidence="10 11" key="1">
    <citation type="submission" date="2023-10" db="EMBL/GenBank/DDBJ databases">
        <title>Rubellicoccus peritrichatus gen. nov., sp. nov., isolated from an algae of coral reef tank.</title>
        <authorList>
            <person name="Luo J."/>
        </authorList>
    </citation>
    <scope>NUCLEOTIDE SEQUENCE [LARGE SCALE GENOMIC DNA]</scope>
    <source>
        <strain evidence="10 11">CR14</strain>
    </source>
</reference>
<evidence type="ECO:0000256" key="2">
    <source>
        <dbReference type="ARBA" id="ARBA00005887"/>
    </source>
</evidence>
<keyword evidence="11" id="KW-1185">Reference proteome</keyword>
<dbReference type="GO" id="GO:0005886">
    <property type="term" value="C:plasma membrane"/>
    <property type="evidence" value="ECO:0007669"/>
    <property type="project" value="UniProtKB-SubCell"/>
</dbReference>
<accession>A0AAQ3L999</accession>
<feature type="transmembrane region" description="Helical" evidence="8">
    <location>
        <begin position="331"/>
        <end position="352"/>
    </location>
</feature>
<keyword evidence="5 8" id="KW-1133">Transmembrane helix</keyword>
<dbReference type="KEGG" id="puo:RZN69_02710"/>
<feature type="transmembrane region" description="Helical" evidence="8">
    <location>
        <begin position="77"/>
        <end position="98"/>
    </location>
</feature>
<evidence type="ECO:0000259" key="9">
    <source>
        <dbReference type="Pfam" id="PF00909"/>
    </source>
</evidence>
<dbReference type="Pfam" id="PF00909">
    <property type="entry name" value="Ammonium_transp"/>
    <property type="match status" value="1"/>
</dbReference>
<evidence type="ECO:0000256" key="6">
    <source>
        <dbReference type="ARBA" id="ARBA00023136"/>
    </source>
</evidence>
<dbReference type="AlphaFoldDB" id="A0AAQ3L999"/>
<keyword evidence="6 8" id="KW-0472">Membrane</keyword>
<evidence type="ECO:0000313" key="10">
    <source>
        <dbReference type="EMBL" id="WOO41984.1"/>
    </source>
</evidence>
<feature type="domain" description="Ammonium transporter AmtB-like" evidence="9">
    <location>
        <begin position="3"/>
        <end position="379"/>
    </location>
</feature>
<evidence type="ECO:0000256" key="8">
    <source>
        <dbReference type="RuleBase" id="RU362002"/>
    </source>
</evidence>
<dbReference type="GO" id="GO:0008519">
    <property type="term" value="F:ammonium channel activity"/>
    <property type="evidence" value="ECO:0007669"/>
    <property type="project" value="InterPro"/>
</dbReference>
<name>A0AAQ3L999_9BACT</name>
<protein>
    <recommendedName>
        <fullName evidence="8">Ammonium transporter</fullName>
    </recommendedName>
</protein>
<evidence type="ECO:0000256" key="7">
    <source>
        <dbReference type="ARBA" id="ARBA00023177"/>
    </source>
</evidence>
<feature type="transmembrane region" description="Helical" evidence="8">
    <location>
        <begin position="172"/>
        <end position="193"/>
    </location>
</feature>
<feature type="transmembrane region" description="Helical" evidence="8">
    <location>
        <begin position="260"/>
        <end position="280"/>
    </location>
</feature>
<evidence type="ECO:0000256" key="5">
    <source>
        <dbReference type="ARBA" id="ARBA00022989"/>
    </source>
</evidence>
<evidence type="ECO:0000256" key="3">
    <source>
        <dbReference type="ARBA" id="ARBA00022448"/>
    </source>
</evidence>
<organism evidence="10 11">
    <name type="scientific">Rubellicoccus peritrichatus</name>
    <dbReference type="NCBI Taxonomy" id="3080537"/>
    <lineage>
        <taxon>Bacteria</taxon>
        <taxon>Pseudomonadati</taxon>
        <taxon>Verrucomicrobiota</taxon>
        <taxon>Opitutia</taxon>
        <taxon>Puniceicoccales</taxon>
        <taxon>Cerasicoccaceae</taxon>
        <taxon>Rubellicoccus</taxon>
    </lineage>
</organism>
<dbReference type="SUPFAM" id="SSF111352">
    <property type="entry name" value="Ammonium transporter"/>
    <property type="match status" value="1"/>
</dbReference>
<evidence type="ECO:0000256" key="1">
    <source>
        <dbReference type="ARBA" id="ARBA00004141"/>
    </source>
</evidence>
<dbReference type="PANTHER" id="PTHR43029:SF10">
    <property type="entry name" value="AMMONIUM TRANSPORTER MEP2"/>
    <property type="match status" value="1"/>
</dbReference>
<dbReference type="Gene3D" id="1.10.3430.10">
    <property type="entry name" value="Ammonium transporter AmtB like domains"/>
    <property type="match status" value="1"/>
</dbReference>
<proteinExistence type="inferred from homology"/>
<dbReference type="PANTHER" id="PTHR43029">
    <property type="entry name" value="AMMONIUM TRANSPORTER MEP2"/>
    <property type="match status" value="1"/>
</dbReference>
<feature type="transmembrane region" description="Helical" evidence="8">
    <location>
        <begin position="139"/>
        <end position="160"/>
    </location>
</feature>
<comment type="subcellular location">
    <subcellularLocation>
        <location evidence="8">Cell membrane</location>
        <topology evidence="8">Multi-pass membrane protein</topology>
    </subcellularLocation>
    <subcellularLocation>
        <location evidence="1">Membrane</location>
        <topology evidence="1">Multi-pass membrane protein</topology>
    </subcellularLocation>
</comment>
<dbReference type="InterPro" id="IPR029020">
    <property type="entry name" value="Ammonium/urea_transptr"/>
</dbReference>
<dbReference type="InterPro" id="IPR001905">
    <property type="entry name" value="Ammonium_transpt"/>
</dbReference>
<dbReference type="InterPro" id="IPR024041">
    <property type="entry name" value="NH4_transpt_AmtB-like_dom"/>
</dbReference>
<dbReference type="EMBL" id="CP136920">
    <property type="protein sequence ID" value="WOO41984.1"/>
    <property type="molecule type" value="Genomic_DNA"/>
</dbReference>
<dbReference type="NCBIfam" id="TIGR00836">
    <property type="entry name" value="amt"/>
    <property type="match status" value="1"/>
</dbReference>
<gene>
    <name evidence="10" type="ORF">RZN69_02710</name>
</gene>
<evidence type="ECO:0000313" key="11">
    <source>
        <dbReference type="Proteomes" id="UP001304300"/>
    </source>
</evidence>